<gene>
    <name evidence="1" type="ORF">CBR_g890</name>
</gene>
<dbReference type="AlphaFoldDB" id="A0A388KCI4"/>
<dbReference type="Gramene" id="GBG67765">
    <property type="protein sequence ID" value="GBG67765"/>
    <property type="gene ID" value="CBR_g890"/>
</dbReference>
<dbReference type="EMBL" id="BFEA01000091">
    <property type="protein sequence ID" value="GBG67765.1"/>
    <property type="molecule type" value="Genomic_DNA"/>
</dbReference>
<organism evidence="1 2">
    <name type="scientific">Chara braunii</name>
    <name type="common">Braun's stonewort</name>
    <dbReference type="NCBI Taxonomy" id="69332"/>
    <lineage>
        <taxon>Eukaryota</taxon>
        <taxon>Viridiplantae</taxon>
        <taxon>Streptophyta</taxon>
        <taxon>Charophyceae</taxon>
        <taxon>Charales</taxon>
        <taxon>Characeae</taxon>
        <taxon>Chara</taxon>
    </lineage>
</organism>
<protein>
    <submittedName>
        <fullName evidence="1">Uncharacterized protein</fullName>
    </submittedName>
</protein>
<proteinExistence type="predicted"/>
<sequence>YECFSGFVTLLKLEGLMSDLLNTGTLGLCEGQLQYVSVNRPFCHRRWMQTLEVSQIAIPGSQIAIPGIRAQLLVSAGVRKPSTTRASLQIKRLIIDEKRELIMSMEMMLWVMNLRWNMVDVRDVNMVSRIVMQNDTVDGRLEV</sequence>
<comment type="caution">
    <text evidence="1">The sequence shown here is derived from an EMBL/GenBank/DDBJ whole genome shotgun (WGS) entry which is preliminary data.</text>
</comment>
<evidence type="ECO:0000313" key="2">
    <source>
        <dbReference type="Proteomes" id="UP000265515"/>
    </source>
</evidence>
<accession>A0A388KCI4</accession>
<dbReference type="Proteomes" id="UP000265515">
    <property type="component" value="Unassembled WGS sequence"/>
</dbReference>
<evidence type="ECO:0000313" key="1">
    <source>
        <dbReference type="EMBL" id="GBG67765.1"/>
    </source>
</evidence>
<keyword evidence="2" id="KW-1185">Reference proteome</keyword>
<feature type="non-terminal residue" evidence="1">
    <location>
        <position position="1"/>
    </location>
</feature>
<reference evidence="1 2" key="1">
    <citation type="journal article" date="2018" name="Cell">
        <title>The Chara Genome: Secondary Complexity and Implications for Plant Terrestrialization.</title>
        <authorList>
            <person name="Nishiyama T."/>
            <person name="Sakayama H."/>
            <person name="Vries J.D."/>
            <person name="Buschmann H."/>
            <person name="Saint-Marcoux D."/>
            <person name="Ullrich K.K."/>
            <person name="Haas F.B."/>
            <person name="Vanderstraeten L."/>
            <person name="Becker D."/>
            <person name="Lang D."/>
            <person name="Vosolsobe S."/>
            <person name="Rombauts S."/>
            <person name="Wilhelmsson P.K.I."/>
            <person name="Janitza P."/>
            <person name="Kern R."/>
            <person name="Heyl A."/>
            <person name="Rumpler F."/>
            <person name="Villalobos L.I.A.C."/>
            <person name="Clay J.M."/>
            <person name="Skokan R."/>
            <person name="Toyoda A."/>
            <person name="Suzuki Y."/>
            <person name="Kagoshima H."/>
            <person name="Schijlen E."/>
            <person name="Tajeshwar N."/>
            <person name="Catarino B."/>
            <person name="Hetherington A.J."/>
            <person name="Saltykova A."/>
            <person name="Bonnot C."/>
            <person name="Breuninger H."/>
            <person name="Symeonidi A."/>
            <person name="Radhakrishnan G.V."/>
            <person name="Van Nieuwerburgh F."/>
            <person name="Deforce D."/>
            <person name="Chang C."/>
            <person name="Karol K.G."/>
            <person name="Hedrich R."/>
            <person name="Ulvskov P."/>
            <person name="Glockner G."/>
            <person name="Delwiche C.F."/>
            <person name="Petrasek J."/>
            <person name="Van de Peer Y."/>
            <person name="Friml J."/>
            <person name="Beilby M."/>
            <person name="Dolan L."/>
            <person name="Kohara Y."/>
            <person name="Sugano S."/>
            <person name="Fujiyama A."/>
            <person name="Delaux P.-M."/>
            <person name="Quint M."/>
            <person name="TheiBen G."/>
            <person name="Hagemann M."/>
            <person name="Harholt J."/>
            <person name="Dunand C."/>
            <person name="Zachgo S."/>
            <person name="Langdale J."/>
            <person name="Maumus F."/>
            <person name="Straeten D.V.D."/>
            <person name="Gould S.B."/>
            <person name="Rensing S.A."/>
        </authorList>
    </citation>
    <scope>NUCLEOTIDE SEQUENCE [LARGE SCALE GENOMIC DNA]</scope>
    <source>
        <strain evidence="1 2">S276</strain>
    </source>
</reference>
<name>A0A388KCI4_CHABU</name>